<name>A0A6G3SPE2_STRAQ</name>
<dbReference type="GO" id="GO:0016301">
    <property type="term" value="F:kinase activity"/>
    <property type="evidence" value="ECO:0007669"/>
    <property type="project" value="UniProtKB-KW"/>
</dbReference>
<feature type="region of interest" description="Disordered" evidence="1">
    <location>
        <begin position="66"/>
        <end position="113"/>
    </location>
</feature>
<keyword evidence="2" id="KW-0418">Kinase</keyword>
<organism evidence="2">
    <name type="scientific">Streptomyces anulatus</name>
    <name type="common">Streptomyces chrysomallus</name>
    <dbReference type="NCBI Taxonomy" id="1892"/>
    <lineage>
        <taxon>Bacteria</taxon>
        <taxon>Bacillati</taxon>
        <taxon>Actinomycetota</taxon>
        <taxon>Actinomycetes</taxon>
        <taxon>Kitasatosporales</taxon>
        <taxon>Streptomycetaceae</taxon>
        <taxon>Streptomyces</taxon>
    </lineage>
</organism>
<comment type="caution">
    <text evidence="2">The sequence shown here is derived from an EMBL/GenBank/DDBJ whole genome shotgun (WGS) entry which is preliminary data.</text>
</comment>
<proteinExistence type="predicted"/>
<sequence>MRRRVLRSPSWTASLTWKSAVFLTVMCCTLAALLGFLVHTAVTRQTVEQARDKTLSRLEVVTDAYEAGEPLPPGSGIDPPGLPASLRALASGGERGTLVADGPHRPGDPDGRS</sequence>
<evidence type="ECO:0000313" key="2">
    <source>
        <dbReference type="EMBL" id="NEB84781.1"/>
    </source>
</evidence>
<dbReference type="AlphaFoldDB" id="A0A6G3SPE2"/>
<keyword evidence="2" id="KW-0808">Transferase</keyword>
<accession>A0A6G3SPE2</accession>
<gene>
    <name evidence="2" type="ORF">G3I43_11435</name>
</gene>
<dbReference type="EMBL" id="JAAGMK010000306">
    <property type="protein sequence ID" value="NEB84781.1"/>
    <property type="molecule type" value="Genomic_DNA"/>
</dbReference>
<reference evidence="2" key="1">
    <citation type="submission" date="2020-01" db="EMBL/GenBank/DDBJ databases">
        <title>Insect and environment-associated Actinomycetes.</title>
        <authorList>
            <person name="Currrie C."/>
            <person name="Chevrette M."/>
            <person name="Carlson C."/>
            <person name="Stubbendieck R."/>
            <person name="Wendt-Pienkowski E."/>
        </authorList>
    </citation>
    <scope>NUCLEOTIDE SEQUENCE</scope>
    <source>
        <strain evidence="2">SID505</strain>
    </source>
</reference>
<evidence type="ECO:0000256" key="1">
    <source>
        <dbReference type="SAM" id="MobiDB-lite"/>
    </source>
</evidence>
<feature type="compositionally biased region" description="Basic and acidic residues" evidence="1">
    <location>
        <begin position="102"/>
        <end position="113"/>
    </location>
</feature>
<protein>
    <submittedName>
        <fullName evidence="2">Two-component sensor histidine kinase</fullName>
    </submittedName>
</protein>
<feature type="non-terminal residue" evidence="2">
    <location>
        <position position="113"/>
    </location>
</feature>